<keyword evidence="3" id="KW-1185">Reference proteome</keyword>
<dbReference type="AlphaFoldDB" id="A0AAD5KR69"/>
<evidence type="ECO:0000313" key="2">
    <source>
        <dbReference type="EMBL" id="KAI9558651.1"/>
    </source>
</evidence>
<keyword evidence="1" id="KW-1133">Transmembrane helix</keyword>
<proteinExistence type="predicted"/>
<dbReference type="Proteomes" id="UP000820818">
    <property type="component" value="Linkage Group LG5"/>
</dbReference>
<dbReference type="EMBL" id="WJBH02000005">
    <property type="protein sequence ID" value="KAI9558651.1"/>
    <property type="molecule type" value="Genomic_DNA"/>
</dbReference>
<evidence type="ECO:0000256" key="1">
    <source>
        <dbReference type="SAM" id="Phobius"/>
    </source>
</evidence>
<name>A0AAD5KR69_9CRUS</name>
<feature type="transmembrane region" description="Helical" evidence="1">
    <location>
        <begin position="35"/>
        <end position="55"/>
    </location>
</feature>
<evidence type="ECO:0000313" key="3">
    <source>
        <dbReference type="Proteomes" id="UP000820818"/>
    </source>
</evidence>
<keyword evidence="1" id="KW-0812">Transmembrane</keyword>
<gene>
    <name evidence="2" type="ORF">GHT06_015440</name>
</gene>
<accession>A0AAD5KR69</accession>
<sequence length="136" mass="15256">MTNEKEKSIAPQKLRGNSQNVYASVIAKTVHISSIQSGIIFKAPILLMVILLGPIQQQKYQIRSGKLLVLIQLEKVIDVDQHNLINTMAQKIVHVSGGFQLCWKTLCCPYDRIWCALTQGIAVLVYSPTIDMNLKH</sequence>
<keyword evidence="1" id="KW-0472">Membrane</keyword>
<organism evidence="2 3">
    <name type="scientific">Daphnia sinensis</name>
    <dbReference type="NCBI Taxonomy" id="1820382"/>
    <lineage>
        <taxon>Eukaryota</taxon>
        <taxon>Metazoa</taxon>
        <taxon>Ecdysozoa</taxon>
        <taxon>Arthropoda</taxon>
        <taxon>Crustacea</taxon>
        <taxon>Branchiopoda</taxon>
        <taxon>Diplostraca</taxon>
        <taxon>Cladocera</taxon>
        <taxon>Anomopoda</taxon>
        <taxon>Daphniidae</taxon>
        <taxon>Daphnia</taxon>
        <taxon>Daphnia similis group</taxon>
    </lineage>
</organism>
<reference evidence="2 3" key="1">
    <citation type="submission" date="2022-05" db="EMBL/GenBank/DDBJ databases">
        <title>A multi-omics perspective on studying reproductive biology in Daphnia sinensis.</title>
        <authorList>
            <person name="Jia J."/>
        </authorList>
    </citation>
    <scope>NUCLEOTIDE SEQUENCE [LARGE SCALE GENOMIC DNA]</scope>
    <source>
        <strain evidence="2 3">WSL</strain>
    </source>
</reference>
<protein>
    <submittedName>
        <fullName evidence="2">Uncharacterized protein</fullName>
    </submittedName>
</protein>
<comment type="caution">
    <text evidence="2">The sequence shown here is derived from an EMBL/GenBank/DDBJ whole genome shotgun (WGS) entry which is preliminary data.</text>
</comment>